<evidence type="ECO:0000313" key="1">
    <source>
        <dbReference type="EMBL" id="PCS01497.1"/>
    </source>
</evidence>
<dbReference type="AlphaFoldDB" id="A0A2A5RPY1"/>
<accession>A0A2A5RPY1</accession>
<protein>
    <submittedName>
        <fullName evidence="1">Uncharacterized protein</fullName>
    </submittedName>
</protein>
<gene>
    <name evidence="1" type="ORF">RT41_GL000261</name>
</gene>
<evidence type="ECO:0000313" key="2">
    <source>
        <dbReference type="Proteomes" id="UP000218181"/>
    </source>
</evidence>
<dbReference type="STRING" id="1291764.GCA_001311235_00196"/>
<organism evidence="1 2">
    <name type="scientific">Lactococcus fujiensis JCM 16395</name>
    <dbReference type="NCBI Taxonomy" id="1291764"/>
    <lineage>
        <taxon>Bacteria</taxon>
        <taxon>Bacillati</taxon>
        <taxon>Bacillota</taxon>
        <taxon>Bacilli</taxon>
        <taxon>Lactobacillales</taxon>
        <taxon>Streptococcaceae</taxon>
        <taxon>Lactococcus</taxon>
    </lineage>
</organism>
<dbReference type="Proteomes" id="UP000218181">
    <property type="component" value="Unassembled WGS sequence"/>
</dbReference>
<keyword evidence="2" id="KW-1185">Reference proteome</keyword>
<comment type="caution">
    <text evidence="1">The sequence shown here is derived from an EMBL/GenBank/DDBJ whole genome shotgun (WGS) entry which is preliminary data.</text>
</comment>
<dbReference type="EMBL" id="JXJU01000001">
    <property type="protein sequence ID" value="PCS01497.1"/>
    <property type="molecule type" value="Genomic_DNA"/>
</dbReference>
<proteinExistence type="predicted"/>
<dbReference type="RefSeq" id="WP_054638941.1">
    <property type="nucleotide sequence ID" value="NZ_BBAL01000001.1"/>
</dbReference>
<reference evidence="1 2" key="1">
    <citation type="submission" date="2014-12" db="EMBL/GenBank/DDBJ databases">
        <title>Draft genome sequences of 10 type strains of Lactococcus.</title>
        <authorList>
            <person name="Sun Z."/>
            <person name="Zhong Z."/>
            <person name="Liu W."/>
            <person name="Zhang W."/>
            <person name="Zhang H."/>
        </authorList>
    </citation>
    <scope>NUCLEOTIDE SEQUENCE [LARGE SCALE GENOMIC DNA]</scope>
    <source>
        <strain evidence="1 2">JCM 16395</strain>
    </source>
</reference>
<sequence>MSSNYFASHREELFEHIKDIQKPSHVFNVLEFMLIELGLHEEVAIYSKYLDIKYTRDYQKELEKLLKN</sequence>
<name>A0A2A5RPY1_9LACT</name>